<reference evidence="1" key="1">
    <citation type="submission" date="2020-11" db="EMBL/GenBank/DDBJ databases">
        <authorList>
            <person name="Tran Van P."/>
        </authorList>
    </citation>
    <scope>NUCLEOTIDE SEQUENCE</scope>
</reference>
<accession>A0A7R9A859</accession>
<evidence type="ECO:0000313" key="2">
    <source>
        <dbReference type="Proteomes" id="UP000677054"/>
    </source>
</evidence>
<dbReference type="EMBL" id="CAJPEV010002105">
    <property type="protein sequence ID" value="CAG0895678.1"/>
    <property type="molecule type" value="Genomic_DNA"/>
</dbReference>
<gene>
    <name evidence="1" type="ORF">DSTB1V02_LOCUS8823</name>
</gene>
<organism evidence="1">
    <name type="scientific">Darwinula stevensoni</name>
    <dbReference type="NCBI Taxonomy" id="69355"/>
    <lineage>
        <taxon>Eukaryota</taxon>
        <taxon>Metazoa</taxon>
        <taxon>Ecdysozoa</taxon>
        <taxon>Arthropoda</taxon>
        <taxon>Crustacea</taxon>
        <taxon>Oligostraca</taxon>
        <taxon>Ostracoda</taxon>
        <taxon>Podocopa</taxon>
        <taxon>Podocopida</taxon>
        <taxon>Darwinulocopina</taxon>
        <taxon>Darwinuloidea</taxon>
        <taxon>Darwinulidae</taxon>
        <taxon>Darwinula</taxon>
    </lineage>
</organism>
<keyword evidence="2" id="KW-1185">Reference proteome</keyword>
<dbReference type="InterPro" id="IPR002591">
    <property type="entry name" value="Phosphodiest/P_Trfase"/>
</dbReference>
<sequence length="178" mass="19707">MVEQVDESVGYLVCRLDSLGLSERTNLIFLSDHGMMGIKHDMAVDLESLPVSPDDYLHASNTPLVLIYQLEGRENGVYVPKLKPILPSITFVNHQAIATGLYAETHGILANDIIDPETGELVNMFDDGEKFATADPRIIPIWISLRNGWGTLEVNLKILAWACQVDISGMRAAVAWRC</sequence>
<dbReference type="EMBL" id="LR901622">
    <property type="protein sequence ID" value="CAD7249022.1"/>
    <property type="molecule type" value="Genomic_DNA"/>
</dbReference>
<dbReference type="PANTHER" id="PTHR10151">
    <property type="entry name" value="ECTONUCLEOTIDE PYROPHOSPHATASE/PHOSPHODIESTERASE"/>
    <property type="match status" value="1"/>
</dbReference>
<evidence type="ECO:0000313" key="1">
    <source>
        <dbReference type="EMBL" id="CAD7249022.1"/>
    </source>
</evidence>
<dbReference type="InterPro" id="IPR017850">
    <property type="entry name" value="Alkaline_phosphatase_core_sf"/>
</dbReference>
<dbReference type="SUPFAM" id="SSF53649">
    <property type="entry name" value="Alkaline phosphatase-like"/>
    <property type="match status" value="2"/>
</dbReference>
<protein>
    <submittedName>
        <fullName evidence="1">Uncharacterized protein</fullName>
    </submittedName>
</protein>
<dbReference type="Pfam" id="PF01663">
    <property type="entry name" value="Phosphodiest"/>
    <property type="match status" value="2"/>
</dbReference>
<dbReference type="AlphaFoldDB" id="A0A7R9A859"/>
<dbReference type="OrthoDB" id="415411at2759"/>
<dbReference type="Gene3D" id="3.40.720.10">
    <property type="entry name" value="Alkaline Phosphatase, subunit A"/>
    <property type="match status" value="2"/>
</dbReference>
<name>A0A7R9A859_9CRUS</name>
<dbReference type="GO" id="GO:0016787">
    <property type="term" value="F:hydrolase activity"/>
    <property type="evidence" value="ECO:0007669"/>
    <property type="project" value="UniProtKB-ARBA"/>
</dbReference>
<dbReference type="Proteomes" id="UP000677054">
    <property type="component" value="Unassembled WGS sequence"/>
</dbReference>
<proteinExistence type="predicted"/>
<dbReference type="PANTHER" id="PTHR10151:SF120">
    <property type="entry name" value="BIS(5'-ADENOSYL)-TRIPHOSPHATASE"/>
    <property type="match status" value="1"/>
</dbReference>